<evidence type="ECO:0000259" key="1">
    <source>
        <dbReference type="PROSITE" id="PS50948"/>
    </source>
</evidence>
<keyword evidence="3" id="KW-1185">Reference proteome</keyword>
<evidence type="ECO:0000313" key="2">
    <source>
        <dbReference type="EMBL" id="CAG2246193.1"/>
    </source>
</evidence>
<dbReference type="PROSITE" id="PS50948">
    <property type="entry name" value="PAN"/>
    <property type="match status" value="1"/>
</dbReference>
<dbReference type="Gene3D" id="3.60.10.10">
    <property type="entry name" value="Endonuclease/exonuclease/phosphatase"/>
    <property type="match status" value="1"/>
</dbReference>
<accession>A0A8S3UR93</accession>
<dbReference type="InterPro" id="IPR005135">
    <property type="entry name" value="Endo/exonuclease/phosphatase"/>
</dbReference>
<dbReference type="SUPFAM" id="SSF56219">
    <property type="entry name" value="DNase I-like"/>
    <property type="match status" value="1"/>
</dbReference>
<feature type="domain" description="Apple" evidence="1">
    <location>
        <begin position="455"/>
        <end position="532"/>
    </location>
</feature>
<dbReference type="Proteomes" id="UP000683360">
    <property type="component" value="Unassembled WGS sequence"/>
</dbReference>
<organism evidence="2 3">
    <name type="scientific">Mytilus edulis</name>
    <name type="common">Blue mussel</name>
    <dbReference type="NCBI Taxonomy" id="6550"/>
    <lineage>
        <taxon>Eukaryota</taxon>
        <taxon>Metazoa</taxon>
        <taxon>Spiralia</taxon>
        <taxon>Lophotrochozoa</taxon>
        <taxon>Mollusca</taxon>
        <taxon>Bivalvia</taxon>
        <taxon>Autobranchia</taxon>
        <taxon>Pteriomorphia</taxon>
        <taxon>Mytilida</taxon>
        <taxon>Mytiloidea</taxon>
        <taxon>Mytilidae</taxon>
        <taxon>Mytilinae</taxon>
        <taxon>Mytilus</taxon>
    </lineage>
</organism>
<reference evidence="2" key="1">
    <citation type="submission" date="2021-03" db="EMBL/GenBank/DDBJ databases">
        <authorList>
            <person name="Bekaert M."/>
        </authorList>
    </citation>
    <scope>NUCLEOTIDE SEQUENCE</scope>
</reference>
<dbReference type="EMBL" id="CAJPWZ010002842">
    <property type="protein sequence ID" value="CAG2246193.1"/>
    <property type="molecule type" value="Genomic_DNA"/>
</dbReference>
<sequence>MKYPEFIDLITKYDIICFQETKTDNCDHLSLPGYTFKMKNRFSLSNRRSGGLIICYKDEISKYVRLIENESNFVMWINVSSQYTKLDDDVILGSVYIPPENTRYSSSDSFREIENDILEYSSRYKYVCLAGDFNSRTSIDLDHVSSEDNDFDDILIESSIFEENNLCRYTGVYIVNGRIGDNITGKLTSKNAATVDYFLATPDLLNIISNSDVLHFSNLFSDAHCPLDISININTTTCTCNACNPRTDIQPKKEQIKKWNLAKADEFNEYLDLAKIETIDNALDLLTDDHVNLNNINDTVKNIGDIFVDAAKHTFGTYNPKKPDKRTYNAQKEKSNKPWFDNECRQKRKNTRRTQRLYRLCKSEENKRIKNQSEKEYKKTLNKCIKKYRIEMRNKMKNMKTKNPKEYWKLLNGEHKQKQKQPNIPIQILYDFFKELNETTSNDENGNTQQNEHDDTNQTYEVVKNTKFSSISSSKVEVQNFKLCAISCLSNGNCCAASFLESVGECYLVDNDHCYDPTNAENGWLVLRIKLCKQR</sequence>
<dbReference type="AlphaFoldDB" id="A0A8S3UR93"/>
<evidence type="ECO:0000313" key="3">
    <source>
        <dbReference type="Proteomes" id="UP000683360"/>
    </source>
</evidence>
<name>A0A8S3UR93_MYTED</name>
<dbReference type="Pfam" id="PF03372">
    <property type="entry name" value="Exo_endo_phos"/>
    <property type="match status" value="1"/>
</dbReference>
<dbReference type="GO" id="GO:0003824">
    <property type="term" value="F:catalytic activity"/>
    <property type="evidence" value="ECO:0007669"/>
    <property type="project" value="InterPro"/>
</dbReference>
<dbReference type="InterPro" id="IPR003609">
    <property type="entry name" value="Pan_app"/>
</dbReference>
<proteinExistence type="predicted"/>
<dbReference type="InterPro" id="IPR036691">
    <property type="entry name" value="Endo/exonu/phosph_ase_sf"/>
</dbReference>
<dbReference type="OrthoDB" id="8052050at2759"/>
<gene>
    <name evidence="2" type="ORF">MEDL_58180</name>
</gene>
<comment type="caution">
    <text evidence="2">The sequence shown here is derived from an EMBL/GenBank/DDBJ whole genome shotgun (WGS) entry which is preliminary data.</text>
</comment>
<protein>
    <recommendedName>
        <fullName evidence="1">Apple domain-containing protein</fullName>
    </recommendedName>
</protein>